<accession>A0ABS2L5X4</accession>
<organism evidence="6 7">
    <name type="scientific">Subtercola frigoramans</name>
    <dbReference type="NCBI Taxonomy" id="120298"/>
    <lineage>
        <taxon>Bacteria</taxon>
        <taxon>Bacillati</taxon>
        <taxon>Actinomycetota</taxon>
        <taxon>Actinomycetes</taxon>
        <taxon>Micrococcales</taxon>
        <taxon>Microbacteriaceae</taxon>
        <taxon>Subtercola</taxon>
    </lineage>
</organism>
<protein>
    <submittedName>
        <fullName evidence="6">DNA modification methylase</fullName>
    </submittedName>
</protein>
<evidence type="ECO:0000259" key="5">
    <source>
        <dbReference type="Pfam" id="PF01555"/>
    </source>
</evidence>
<keyword evidence="2 6" id="KW-0489">Methyltransferase</keyword>
<gene>
    <name evidence="6" type="ORF">JOE66_002118</name>
</gene>
<reference evidence="6 7" key="1">
    <citation type="submission" date="2021-01" db="EMBL/GenBank/DDBJ databases">
        <title>Sequencing the genomes of 1000 actinobacteria strains.</title>
        <authorList>
            <person name="Klenk H.-P."/>
        </authorList>
    </citation>
    <scope>NUCLEOTIDE SEQUENCE [LARGE SCALE GENOMIC DNA]</scope>
    <source>
        <strain evidence="6 7">DSM 13057</strain>
    </source>
</reference>
<dbReference type="Gene3D" id="3.40.50.150">
    <property type="entry name" value="Vaccinia Virus protein VP39"/>
    <property type="match status" value="1"/>
</dbReference>
<name>A0ABS2L5X4_9MICO</name>
<evidence type="ECO:0000256" key="1">
    <source>
        <dbReference type="ARBA" id="ARBA00006594"/>
    </source>
</evidence>
<dbReference type="EMBL" id="JAFBBU010000001">
    <property type="protein sequence ID" value="MBM7472484.1"/>
    <property type="molecule type" value="Genomic_DNA"/>
</dbReference>
<keyword evidence="3" id="KW-0808">Transferase</keyword>
<dbReference type="SUPFAM" id="SSF53335">
    <property type="entry name" value="S-adenosyl-L-methionine-dependent methyltransferases"/>
    <property type="match status" value="1"/>
</dbReference>
<evidence type="ECO:0000256" key="2">
    <source>
        <dbReference type="ARBA" id="ARBA00022603"/>
    </source>
</evidence>
<comment type="similarity">
    <text evidence="1">Belongs to the N(4)/N(6)-methyltransferase family.</text>
</comment>
<keyword evidence="7" id="KW-1185">Reference proteome</keyword>
<dbReference type="InterPro" id="IPR002941">
    <property type="entry name" value="DNA_methylase_N4/N6"/>
</dbReference>
<proteinExistence type="inferred from homology"/>
<keyword evidence="4" id="KW-0949">S-adenosyl-L-methionine</keyword>
<dbReference type="Pfam" id="PF01555">
    <property type="entry name" value="N6_N4_Mtase"/>
    <property type="match status" value="1"/>
</dbReference>
<dbReference type="InterPro" id="IPR002052">
    <property type="entry name" value="DNA_methylase_N6_adenine_CS"/>
</dbReference>
<feature type="domain" description="DNA methylase N-4/N-6" evidence="5">
    <location>
        <begin position="94"/>
        <end position="441"/>
    </location>
</feature>
<evidence type="ECO:0000256" key="3">
    <source>
        <dbReference type="ARBA" id="ARBA00022679"/>
    </source>
</evidence>
<comment type="caution">
    <text evidence="6">The sequence shown here is derived from an EMBL/GenBank/DDBJ whole genome shotgun (WGS) entry which is preliminary data.</text>
</comment>
<dbReference type="InterPro" id="IPR002295">
    <property type="entry name" value="N4/N6-MTase_EcoPI_Mod-like"/>
</dbReference>
<dbReference type="GO" id="GO:0008168">
    <property type="term" value="F:methyltransferase activity"/>
    <property type="evidence" value="ECO:0007669"/>
    <property type="project" value="UniProtKB-KW"/>
</dbReference>
<dbReference type="RefSeq" id="WP_205109269.1">
    <property type="nucleotide sequence ID" value="NZ_BAAAHT010000004.1"/>
</dbReference>
<sequence length="662" mass="73719">MAFSGRLELTWTNKDQTLLSSADGRYDYTWVDPSDYRASEVRLLNTVGYVESPTPEESVMSPTTKNLLITGDAMHVLASLNSIPEYSDEYVGKVKLVYIDPPFNTQQTFDHYEDNIDHSIWLTMLRDRLRQIWPLLSDDGSVWVHLDDSEVHRCRSVLDEEFGPENYVDTVIWQKAYSPRNDAPQLSTDQDYILIYSKKRTWRSNRLSRLAARDALYVASDGDSRPWISGDPAAPSAKRNQGWVYAIQSPFTGELIYTAAGRCWGSKQETMKDLLEEWGVEYEMEDIGDSARRAMICGVPESEVRPGVKSLLVKGDLEAAKVVAQARYERGAWPRLYFTKKGQGGLKLKRYLDEISGSRAPQTLWLHSEVGHNRTAKNEITKMFPGVNPFATPKPELLLQRVIHIATNPGDIVLDCFAGSGTTAAVAHKMGRRWVTSELLPSTVASFTKPRLEMVIAGEDQGGISTVTDRVPVDELPPGLTPQEAQVFNALLRKVTPAVEGLDPGTIRALRSATKTADETTVNWLGGGAFTHLVVGPSMFEKVGDRIYIADWAVHSELARAVCAQIKVRYQPDEISSGRDGDTRVVVIDGLVVGDTVRAILDRVAREECVEIWATQIDDAAGEVLRDLRPGSRLRKIPDSILTTYRAVASTVSRFAKEPSDV</sequence>
<dbReference type="Proteomes" id="UP000776164">
    <property type="component" value="Unassembled WGS sequence"/>
</dbReference>
<dbReference type="GO" id="GO:0032259">
    <property type="term" value="P:methylation"/>
    <property type="evidence" value="ECO:0007669"/>
    <property type="project" value="UniProtKB-KW"/>
</dbReference>
<dbReference type="PROSITE" id="PS00092">
    <property type="entry name" value="N6_MTASE"/>
    <property type="match status" value="1"/>
</dbReference>
<evidence type="ECO:0000313" key="6">
    <source>
        <dbReference type="EMBL" id="MBM7472484.1"/>
    </source>
</evidence>
<evidence type="ECO:0000256" key="4">
    <source>
        <dbReference type="ARBA" id="ARBA00022691"/>
    </source>
</evidence>
<dbReference type="PRINTS" id="PR00506">
    <property type="entry name" value="D21N6MTFRASE"/>
</dbReference>
<evidence type="ECO:0000313" key="7">
    <source>
        <dbReference type="Proteomes" id="UP000776164"/>
    </source>
</evidence>
<dbReference type="InterPro" id="IPR029063">
    <property type="entry name" value="SAM-dependent_MTases_sf"/>
</dbReference>